<proteinExistence type="predicted"/>
<name>A0A667XUV4_9TELE</name>
<reference evidence="1" key="3">
    <citation type="submission" date="2025-09" db="UniProtKB">
        <authorList>
            <consortium name="Ensembl"/>
        </authorList>
    </citation>
    <scope>IDENTIFICATION</scope>
</reference>
<evidence type="ECO:0000313" key="2">
    <source>
        <dbReference type="Proteomes" id="UP000472263"/>
    </source>
</evidence>
<dbReference type="GO" id="GO:0005737">
    <property type="term" value="C:cytoplasm"/>
    <property type="evidence" value="ECO:0007669"/>
    <property type="project" value="TreeGrafter"/>
</dbReference>
<organism evidence="1 2">
    <name type="scientific">Myripristis murdjan</name>
    <name type="common">pinecone soldierfish</name>
    <dbReference type="NCBI Taxonomy" id="586833"/>
    <lineage>
        <taxon>Eukaryota</taxon>
        <taxon>Metazoa</taxon>
        <taxon>Chordata</taxon>
        <taxon>Craniata</taxon>
        <taxon>Vertebrata</taxon>
        <taxon>Euteleostomi</taxon>
        <taxon>Actinopterygii</taxon>
        <taxon>Neopterygii</taxon>
        <taxon>Teleostei</taxon>
        <taxon>Neoteleostei</taxon>
        <taxon>Acanthomorphata</taxon>
        <taxon>Holocentriformes</taxon>
        <taxon>Holocentridae</taxon>
        <taxon>Myripristis</taxon>
    </lineage>
</organism>
<dbReference type="PANTHER" id="PTHR33769:SF1">
    <property type="entry name" value="TESTIS-EXPRESSED PROTEIN 26"/>
    <property type="match status" value="1"/>
</dbReference>
<sequence length="269" mass="30675">MSMSVCIYRYPSKSYRDSYSRSRCVGSTVYNDDFCWKPACKPECIRTEAASGQSRNNPHPNQYFMMWRLPRGTRQMSADVGFPWNCPPSEDEIHKALTAQYCSTYRTDFTGIPQGCDGINNAERRLAPLHSRRQVPFCTDTEMRDNYRQTKQRPELRVSSCNAHKLSGQGIVPTVVQNHIHTQEKVADLTTYDRFFGKRVADITPVIKSVQPQELRQLYKILPQNEKEAVDTLLSKGAHPKQGEKVNNLPAVSLTSYSPAWISSWPGPH</sequence>
<evidence type="ECO:0000313" key="1">
    <source>
        <dbReference type="Ensembl" id="ENSMMDP00005013016.1"/>
    </source>
</evidence>
<dbReference type="AlphaFoldDB" id="A0A667XUV4"/>
<gene>
    <name evidence="1" type="primary">tex26</name>
</gene>
<dbReference type="InterPro" id="IPR043460">
    <property type="entry name" value="MEDAG/TEX26"/>
</dbReference>
<dbReference type="PANTHER" id="PTHR33769">
    <property type="entry name" value="TESTIS-EXPRESSED PROTEIN 26 ISOFORM X3"/>
    <property type="match status" value="1"/>
</dbReference>
<reference evidence="1" key="2">
    <citation type="submission" date="2025-08" db="UniProtKB">
        <authorList>
            <consortium name="Ensembl"/>
        </authorList>
    </citation>
    <scope>IDENTIFICATION</scope>
</reference>
<evidence type="ECO:0008006" key="3">
    <source>
        <dbReference type="Google" id="ProtNLM"/>
    </source>
</evidence>
<dbReference type="Proteomes" id="UP000472263">
    <property type="component" value="Chromosome 13"/>
</dbReference>
<dbReference type="Ensembl" id="ENSMMDT00005013388.1">
    <property type="protein sequence ID" value="ENSMMDP00005013016.1"/>
    <property type="gene ID" value="ENSMMDG00005006819.1"/>
</dbReference>
<protein>
    <recommendedName>
        <fullName evidence="3">Testis expressed 26</fullName>
    </recommendedName>
</protein>
<dbReference type="GeneTree" id="ENSGT00390000009484"/>
<dbReference type="InParanoid" id="A0A667XUV4"/>
<reference evidence="1" key="1">
    <citation type="submission" date="2019-06" db="EMBL/GenBank/DDBJ databases">
        <authorList>
            <consortium name="Wellcome Sanger Institute Data Sharing"/>
        </authorList>
    </citation>
    <scope>NUCLEOTIDE SEQUENCE [LARGE SCALE GENOMIC DNA]</scope>
</reference>
<keyword evidence="2" id="KW-1185">Reference proteome</keyword>
<accession>A0A667XUV4</accession>